<accession>A0ABZ2KCN2</accession>
<evidence type="ECO:0000313" key="3">
    <source>
        <dbReference type="EMBL" id="WXA96371.1"/>
    </source>
</evidence>
<dbReference type="InterPro" id="IPR019949">
    <property type="entry name" value="CmoO-like"/>
</dbReference>
<comment type="similarity">
    <text evidence="1">To bacterial alkanal monooxygenase alpha and beta chains.</text>
</comment>
<dbReference type="CDD" id="cd00347">
    <property type="entry name" value="Flavin_utilizing_monoxygenases"/>
    <property type="match status" value="1"/>
</dbReference>
<dbReference type="InterPro" id="IPR050766">
    <property type="entry name" value="Bact_Lucif_Oxidored"/>
</dbReference>
<dbReference type="Proteomes" id="UP001379533">
    <property type="component" value="Chromosome"/>
</dbReference>
<evidence type="ECO:0000259" key="2">
    <source>
        <dbReference type="Pfam" id="PF00296"/>
    </source>
</evidence>
<keyword evidence="4" id="KW-1185">Reference proteome</keyword>
<name>A0ABZ2KCN2_9BACT</name>
<dbReference type="EMBL" id="CP089982">
    <property type="protein sequence ID" value="WXA96371.1"/>
    <property type="molecule type" value="Genomic_DNA"/>
</dbReference>
<evidence type="ECO:0000313" key="4">
    <source>
        <dbReference type="Proteomes" id="UP001379533"/>
    </source>
</evidence>
<dbReference type="NCBIfam" id="TIGR03558">
    <property type="entry name" value="oxido_grp_1"/>
    <property type="match status" value="1"/>
</dbReference>
<dbReference type="SUPFAM" id="SSF51679">
    <property type="entry name" value="Bacterial luciferase-like"/>
    <property type="match status" value="1"/>
</dbReference>
<dbReference type="Gene3D" id="3.20.20.30">
    <property type="entry name" value="Luciferase-like domain"/>
    <property type="match status" value="1"/>
</dbReference>
<sequence length="333" mass="36003">MTLPLSVLDLVPLGRGMTSRETLEASVELARTAERAGYTRLWYAEHHNMPGIATTTPEILIAHVAPLTSRIRLGAGGVMLPNHSPLKVAESYRLLEALHPGRIDLGLGRAPGTDTLTALALRRSREALVADDFIDQLEELRGFGNDAMPAEHPFAKIRAMPDDVKLPPIWLLGSSSYSAKLAAALGLGFAFAGHFSPDPPEEAMHIYRQRFRPGPLERPHAILALSVFCADSVQEARRLASSVLVSFAQLRAGKPGRLVSPDEALAHEFSPLEEAAVAHFRRMQIVGTPADVRARIEAAVSSTAADEVMLATHAYDAAARRRSYELVAGAFSS</sequence>
<evidence type="ECO:0000256" key="1">
    <source>
        <dbReference type="ARBA" id="ARBA00007789"/>
    </source>
</evidence>
<gene>
    <name evidence="3" type="ORF">LZC95_05910</name>
</gene>
<dbReference type="PANTHER" id="PTHR30137:SF6">
    <property type="entry name" value="LUCIFERASE-LIKE MONOOXYGENASE"/>
    <property type="match status" value="1"/>
</dbReference>
<reference evidence="3 4" key="1">
    <citation type="submission" date="2021-12" db="EMBL/GenBank/DDBJ databases">
        <title>Discovery of the Pendulisporaceae a myxobacterial family with distinct sporulation behavior and unique specialized metabolism.</title>
        <authorList>
            <person name="Garcia R."/>
            <person name="Popoff A."/>
            <person name="Bader C.D."/>
            <person name="Loehr J."/>
            <person name="Walesch S."/>
            <person name="Walt C."/>
            <person name="Boldt J."/>
            <person name="Bunk B."/>
            <person name="Haeckl F.J.F.P.J."/>
            <person name="Gunesch A.P."/>
            <person name="Birkelbach J."/>
            <person name="Nuebel U."/>
            <person name="Pietschmann T."/>
            <person name="Bach T."/>
            <person name="Mueller R."/>
        </authorList>
    </citation>
    <scope>NUCLEOTIDE SEQUENCE [LARGE SCALE GENOMIC DNA]</scope>
    <source>
        <strain evidence="3 4">MSr12523</strain>
    </source>
</reference>
<feature type="domain" description="Luciferase-like" evidence="2">
    <location>
        <begin position="16"/>
        <end position="303"/>
    </location>
</feature>
<dbReference type="RefSeq" id="WP_394846986.1">
    <property type="nucleotide sequence ID" value="NZ_CP089982.1"/>
</dbReference>
<organism evidence="3 4">
    <name type="scientific">Pendulispora brunnea</name>
    <dbReference type="NCBI Taxonomy" id="2905690"/>
    <lineage>
        <taxon>Bacteria</taxon>
        <taxon>Pseudomonadati</taxon>
        <taxon>Myxococcota</taxon>
        <taxon>Myxococcia</taxon>
        <taxon>Myxococcales</taxon>
        <taxon>Sorangiineae</taxon>
        <taxon>Pendulisporaceae</taxon>
        <taxon>Pendulispora</taxon>
    </lineage>
</organism>
<dbReference type="PANTHER" id="PTHR30137">
    <property type="entry name" value="LUCIFERASE-LIKE MONOOXYGENASE"/>
    <property type="match status" value="1"/>
</dbReference>
<dbReference type="InterPro" id="IPR036661">
    <property type="entry name" value="Luciferase-like_sf"/>
</dbReference>
<dbReference type="InterPro" id="IPR011251">
    <property type="entry name" value="Luciferase-like_dom"/>
</dbReference>
<protein>
    <submittedName>
        <fullName evidence="3">LLM class flavin-dependent oxidoreductase</fullName>
    </submittedName>
</protein>
<proteinExistence type="predicted"/>
<dbReference type="Pfam" id="PF00296">
    <property type="entry name" value="Bac_luciferase"/>
    <property type="match status" value="1"/>
</dbReference>